<keyword evidence="5" id="KW-0349">Heme</keyword>
<dbReference type="PANTHER" id="PTHR43410">
    <property type="entry name" value="NITRIC OXIDE SYNTHASE OXYGENASE"/>
    <property type="match status" value="1"/>
</dbReference>
<comment type="cofactor">
    <cofactor evidence="1">
        <name>FMN</name>
        <dbReference type="ChEBI" id="CHEBI:58210"/>
    </cofactor>
</comment>
<comment type="caution">
    <text evidence="13">The sequence shown here is derived from an EMBL/GenBank/DDBJ whole genome shotgun (WGS) entry which is preliminary data.</text>
</comment>
<keyword evidence="11" id="KW-0408">Iron</keyword>
<protein>
    <recommendedName>
        <fullName evidence="4">nitric-oxide synthase (NADPH)</fullName>
        <ecNumber evidence="4">1.14.13.39</ecNumber>
    </recommendedName>
</protein>
<dbReference type="GO" id="GO:0046872">
    <property type="term" value="F:metal ion binding"/>
    <property type="evidence" value="ECO:0007669"/>
    <property type="project" value="UniProtKB-KW"/>
</dbReference>
<gene>
    <name evidence="13" type="ORF">PACLA_8A034958</name>
</gene>
<dbReference type="InterPro" id="IPR044943">
    <property type="entry name" value="NOS_dom_1"/>
</dbReference>
<keyword evidence="10" id="KW-0560">Oxidoreductase</keyword>
<dbReference type="Pfam" id="PF02898">
    <property type="entry name" value="NO_synthase"/>
    <property type="match status" value="1"/>
</dbReference>
<keyword evidence="7" id="KW-0479">Metal-binding</keyword>
<dbReference type="EC" id="1.14.13.39" evidence="4"/>
<evidence type="ECO:0000256" key="1">
    <source>
        <dbReference type="ARBA" id="ARBA00001917"/>
    </source>
</evidence>
<evidence type="ECO:0000313" key="14">
    <source>
        <dbReference type="Proteomes" id="UP001152795"/>
    </source>
</evidence>
<evidence type="ECO:0000313" key="13">
    <source>
        <dbReference type="EMBL" id="CAB4036558.1"/>
    </source>
</evidence>
<keyword evidence="14" id="KW-1185">Reference proteome</keyword>
<evidence type="ECO:0000256" key="11">
    <source>
        <dbReference type="ARBA" id="ARBA00023004"/>
    </source>
</evidence>
<keyword evidence="6" id="KW-0285">Flavoprotein</keyword>
<comment type="similarity">
    <text evidence="3">Belongs to the NOS family.</text>
</comment>
<dbReference type="SUPFAM" id="SSF56512">
    <property type="entry name" value="Nitric oxide (NO) synthase oxygenase domain"/>
    <property type="match status" value="1"/>
</dbReference>
<evidence type="ECO:0000256" key="3">
    <source>
        <dbReference type="ARBA" id="ARBA00006267"/>
    </source>
</evidence>
<evidence type="ECO:0000256" key="4">
    <source>
        <dbReference type="ARBA" id="ARBA00012989"/>
    </source>
</evidence>
<dbReference type="PANTHER" id="PTHR43410:SF1">
    <property type="entry name" value="NITRIC OXIDE SYNTHASE"/>
    <property type="match status" value="1"/>
</dbReference>
<dbReference type="EMBL" id="CACRXK020022172">
    <property type="protein sequence ID" value="CAB4036558.1"/>
    <property type="molecule type" value="Genomic_DNA"/>
</dbReference>
<dbReference type="Gene3D" id="3.90.340.10">
    <property type="entry name" value="Nitric Oxide Synthase, Chain A, domain 1"/>
    <property type="match status" value="1"/>
</dbReference>
<keyword evidence="6" id="KW-0288">FMN</keyword>
<reference evidence="13" key="1">
    <citation type="submission" date="2020-04" db="EMBL/GenBank/DDBJ databases">
        <authorList>
            <person name="Alioto T."/>
            <person name="Alioto T."/>
            <person name="Gomez Garrido J."/>
        </authorList>
    </citation>
    <scope>NUCLEOTIDE SEQUENCE</scope>
    <source>
        <strain evidence="13">A484AB</strain>
    </source>
</reference>
<dbReference type="InterPro" id="IPR036119">
    <property type="entry name" value="NOS_N_sf"/>
</dbReference>
<evidence type="ECO:0000256" key="9">
    <source>
        <dbReference type="ARBA" id="ARBA00022860"/>
    </source>
</evidence>
<organism evidence="13 14">
    <name type="scientific">Paramuricea clavata</name>
    <name type="common">Red gorgonian</name>
    <name type="synonym">Violescent sea-whip</name>
    <dbReference type="NCBI Taxonomy" id="317549"/>
    <lineage>
        <taxon>Eukaryota</taxon>
        <taxon>Metazoa</taxon>
        <taxon>Cnidaria</taxon>
        <taxon>Anthozoa</taxon>
        <taxon>Octocorallia</taxon>
        <taxon>Malacalcyonacea</taxon>
        <taxon>Plexauridae</taxon>
        <taxon>Paramuricea</taxon>
    </lineage>
</organism>
<dbReference type="Proteomes" id="UP001152795">
    <property type="component" value="Unassembled WGS sequence"/>
</dbReference>
<feature type="compositionally biased region" description="Polar residues" evidence="12">
    <location>
        <begin position="7"/>
        <end position="29"/>
    </location>
</feature>
<dbReference type="OrthoDB" id="5975341at2759"/>
<dbReference type="AlphaFoldDB" id="A0A6S7JZK4"/>
<evidence type="ECO:0000256" key="7">
    <source>
        <dbReference type="ARBA" id="ARBA00022723"/>
    </source>
</evidence>
<evidence type="ECO:0000256" key="12">
    <source>
        <dbReference type="SAM" id="MobiDB-lite"/>
    </source>
</evidence>
<keyword evidence="9" id="KW-0112">Calmodulin-binding</keyword>
<evidence type="ECO:0000256" key="2">
    <source>
        <dbReference type="ARBA" id="ARBA00001970"/>
    </source>
</evidence>
<dbReference type="GO" id="GO:0006809">
    <property type="term" value="P:nitric oxide biosynthetic process"/>
    <property type="evidence" value="ECO:0007669"/>
    <property type="project" value="InterPro"/>
</dbReference>
<sequence length="317" mass="35878">MKKLLSRTHSSETTPSQVVFTPAKTSSSMKALKSPKIENGDDNNNKIANGHGGNKATKNGEGGEKKQKFVRLRNWITGKQITDTLHQQKSDLSHCDEHRCKGSIMFPRKNISNGELMPKEVAKKDAVDFLRQYYASLKKEDTPAHSTRVQQVLKEIEDRGTYEMDAKELVFGVKLAWRNAPRCVGRIQWNKIQVFDCRDVFNAQQMFEAICKHIKYGTNKGNLRSAITIFPQRQGPGRDFRVWNGQFIKYAGYKQEDGSIIGDPASVEFTEICVGLGWQPKNGRFDVLPLVLQANGEEPEVFEIPEDLILEVNITHP</sequence>
<comment type="cofactor">
    <cofactor evidence="2">
        <name>heme b</name>
        <dbReference type="ChEBI" id="CHEBI:60344"/>
    </cofactor>
</comment>
<evidence type="ECO:0000256" key="8">
    <source>
        <dbReference type="ARBA" id="ARBA00022857"/>
    </source>
</evidence>
<accession>A0A6S7JZK4</accession>
<proteinExistence type="inferred from homology"/>
<keyword evidence="8" id="KW-0521">NADP</keyword>
<evidence type="ECO:0000256" key="10">
    <source>
        <dbReference type="ARBA" id="ARBA00023002"/>
    </source>
</evidence>
<dbReference type="InterPro" id="IPR050607">
    <property type="entry name" value="NOS"/>
</dbReference>
<dbReference type="InterPro" id="IPR004030">
    <property type="entry name" value="NOS_N"/>
</dbReference>
<dbReference type="GO" id="GO:0005516">
    <property type="term" value="F:calmodulin binding"/>
    <property type="evidence" value="ECO:0007669"/>
    <property type="project" value="UniProtKB-KW"/>
</dbReference>
<evidence type="ECO:0000256" key="5">
    <source>
        <dbReference type="ARBA" id="ARBA00022617"/>
    </source>
</evidence>
<name>A0A6S7JZK4_PARCT</name>
<feature type="non-terminal residue" evidence="13">
    <location>
        <position position="317"/>
    </location>
</feature>
<evidence type="ECO:0000256" key="6">
    <source>
        <dbReference type="ARBA" id="ARBA00022643"/>
    </source>
</evidence>
<dbReference type="PROSITE" id="PS60001">
    <property type="entry name" value="NOS"/>
    <property type="match status" value="1"/>
</dbReference>
<dbReference type="GO" id="GO:0004517">
    <property type="term" value="F:nitric-oxide synthase activity"/>
    <property type="evidence" value="ECO:0007669"/>
    <property type="project" value="UniProtKB-EC"/>
</dbReference>
<feature type="region of interest" description="Disordered" evidence="12">
    <location>
        <begin position="1"/>
        <end position="66"/>
    </location>
</feature>